<dbReference type="AlphaFoldDB" id="A0A2T4IIN1"/>
<evidence type="ECO:0000313" key="1">
    <source>
        <dbReference type="EMBL" id="PTD97622.1"/>
    </source>
</evidence>
<protein>
    <submittedName>
        <fullName evidence="1">Uncharacterized protein</fullName>
    </submittedName>
</protein>
<evidence type="ECO:0000313" key="2">
    <source>
        <dbReference type="Proteomes" id="UP000241193"/>
    </source>
</evidence>
<dbReference type="EMBL" id="PZKC01000002">
    <property type="protein sequence ID" value="PTD97622.1"/>
    <property type="molecule type" value="Genomic_DNA"/>
</dbReference>
<comment type="caution">
    <text evidence="1">The sequence shown here is derived from an EMBL/GenBank/DDBJ whole genome shotgun (WGS) entry which is preliminary data.</text>
</comment>
<name>A0A2T4IIN1_9RHOO</name>
<reference evidence="1 2" key="2">
    <citation type="submission" date="2018-04" db="EMBL/GenBank/DDBJ databases">
        <title>Thauera lacus sp. nov., isolated from an saline lake in Inner Mongolia, China.</title>
        <authorList>
            <person name="Liang Q.-Y."/>
        </authorList>
    </citation>
    <scope>NUCLEOTIDE SEQUENCE [LARGE SCALE GENOMIC DNA]</scope>
    <source>
        <strain evidence="1 2">D20</strain>
    </source>
</reference>
<accession>A0A2T4IIN1</accession>
<dbReference type="RefSeq" id="WP_107492142.1">
    <property type="nucleotide sequence ID" value="NZ_PZKC01000002.1"/>
</dbReference>
<dbReference type="Proteomes" id="UP000241193">
    <property type="component" value="Unassembled WGS sequence"/>
</dbReference>
<sequence>MTLINSGKPPEIAEVDALLGELQQAHGGTVVGGVDISVLRGNLALAGEMQALAMEIEQLSRQPGGADSAALQRKLDRLQALQAQMRFDFMAPAQR</sequence>
<proteinExistence type="predicted"/>
<reference evidence="1 2" key="1">
    <citation type="submission" date="2018-03" db="EMBL/GenBank/DDBJ databases">
        <authorList>
            <person name="Keele B.F."/>
        </authorList>
    </citation>
    <scope>NUCLEOTIDE SEQUENCE [LARGE SCALE GENOMIC DNA]</scope>
    <source>
        <strain evidence="1 2">D20</strain>
    </source>
</reference>
<organism evidence="1 2">
    <name type="scientific">Pseudothauera lacus</name>
    <dbReference type="NCBI Taxonomy" id="2136175"/>
    <lineage>
        <taxon>Bacteria</taxon>
        <taxon>Pseudomonadati</taxon>
        <taxon>Pseudomonadota</taxon>
        <taxon>Betaproteobacteria</taxon>
        <taxon>Rhodocyclales</taxon>
        <taxon>Zoogloeaceae</taxon>
        <taxon>Pseudothauera</taxon>
    </lineage>
</organism>
<gene>
    <name evidence="1" type="ORF">C8261_02800</name>
</gene>
<keyword evidence="2" id="KW-1185">Reference proteome</keyword>